<dbReference type="PIRSF" id="PIRSF031644">
    <property type="entry name" value="UCP031644"/>
    <property type="match status" value="1"/>
</dbReference>
<dbReference type="EMBL" id="SLUN01000042">
    <property type="protein sequence ID" value="TCL58323.1"/>
    <property type="molecule type" value="Genomic_DNA"/>
</dbReference>
<comment type="caution">
    <text evidence="2">The sequence shown here is derived from an EMBL/GenBank/DDBJ whole genome shotgun (WGS) entry which is preliminary data.</text>
</comment>
<dbReference type="InterPro" id="IPR008319">
    <property type="entry name" value="GyrI-like_CCH_Lin2189-like"/>
</dbReference>
<dbReference type="SUPFAM" id="SSF55136">
    <property type="entry name" value="Probable bacterial effector-binding domain"/>
    <property type="match status" value="1"/>
</dbReference>
<dbReference type="AlphaFoldDB" id="A0A4R1QZA5"/>
<dbReference type="Pfam" id="PF06445">
    <property type="entry name" value="GyrI-like"/>
    <property type="match status" value="1"/>
</dbReference>
<proteinExistence type="predicted"/>
<gene>
    <name evidence="2" type="ORF">EDC14_104216</name>
</gene>
<evidence type="ECO:0000259" key="1">
    <source>
        <dbReference type="Pfam" id="PF06445"/>
    </source>
</evidence>
<feature type="domain" description="GyrI-like small molecule binding" evidence="1">
    <location>
        <begin position="132"/>
        <end position="200"/>
    </location>
</feature>
<evidence type="ECO:0000313" key="2">
    <source>
        <dbReference type="EMBL" id="TCL58323.1"/>
    </source>
</evidence>
<sequence length="209" mass="23774">MGKIDLKKELQTFYNPSAGTVQIVRLPALRFLIIDGRGDPNTAPAYREAVAALFGLSYTLKFMLKREGGADYGVMPLEGLWWTGNPADYADFSPDHKELWQWTALMLQPDCIDPERVERARSELHRKKDLPALDRVRLERFEEGLAAQILHLGPYADEAPTIDRLHRFIAENGYRRTGKHHEIYLNDPRRTAPGRLKTILRQPIAAGGN</sequence>
<evidence type="ECO:0000313" key="3">
    <source>
        <dbReference type="Proteomes" id="UP000295008"/>
    </source>
</evidence>
<dbReference type="Proteomes" id="UP000295008">
    <property type="component" value="Unassembled WGS sequence"/>
</dbReference>
<dbReference type="Gene3D" id="3.20.80.10">
    <property type="entry name" value="Regulatory factor, effector binding domain"/>
    <property type="match status" value="1"/>
</dbReference>
<reference evidence="2 3" key="1">
    <citation type="submission" date="2019-03" db="EMBL/GenBank/DDBJ databases">
        <title>Genomic Encyclopedia of Type Strains, Phase IV (KMG-IV): sequencing the most valuable type-strain genomes for metagenomic binning, comparative biology and taxonomic classification.</title>
        <authorList>
            <person name="Goeker M."/>
        </authorList>
    </citation>
    <scope>NUCLEOTIDE SEQUENCE [LARGE SCALE GENOMIC DNA]</scope>
    <source>
        <strain evidence="2 3">LX-B</strain>
    </source>
</reference>
<dbReference type="InterPro" id="IPR011256">
    <property type="entry name" value="Reg_factor_effector_dom_sf"/>
</dbReference>
<organism evidence="2 3">
    <name type="scientific">Hydrogenispora ethanolica</name>
    <dbReference type="NCBI Taxonomy" id="1082276"/>
    <lineage>
        <taxon>Bacteria</taxon>
        <taxon>Bacillati</taxon>
        <taxon>Bacillota</taxon>
        <taxon>Hydrogenispora</taxon>
    </lineage>
</organism>
<dbReference type="RefSeq" id="WP_132016822.1">
    <property type="nucleotide sequence ID" value="NZ_SLUN01000042.1"/>
</dbReference>
<accession>A0A4R1QZA5</accession>
<name>A0A4R1QZA5_HYDET</name>
<dbReference type="OrthoDB" id="4772335at2"/>
<keyword evidence="3" id="KW-1185">Reference proteome</keyword>
<protein>
    <recommendedName>
        <fullName evidence="1">GyrI-like small molecule binding domain-containing protein</fullName>
    </recommendedName>
</protein>
<dbReference type="InterPro" id="IPR029442">
    <property type="entry name" value="GyrI-like"/>
</dbReference>